<dbReference type="SUPFAM" id="SSF50939">
    <property type="entry name" value="Sialidases"/>
    <property type="match status" value="1"/>
</dbReference>
<evidence type="ECO:0000256" key="3">
    <source>
        <dbReference type="SAM" id="SignalP"/>
    </source>
</evidence>
<dbReference type="GO" id="GO:0003993">
    <property type="term" value="F:acid phosphatase activity"/>
    <property type="evidence" value="ECO:0007669"/>
    <property type="project" value="InterPro"/>
</dbReference>
<dbReference type="EMBL" id="MFJD01000001">
    <property type="protein sequence ID" value="OGG04899.1"/>
    <property type="molecule type" value="Genomic_DNA"/>
</dbReference>
<name>A0A1F5YXH2_9BACT</name>
<dbReference type="InterPro" id="IPR013783">
    <property type="entry name" value="Ig-like_fold"/>
</dbReference>
<feature type="transmembrane region" description="Helical" evidence="2">
    <location>
        <begin position="1631"/>
        <end position="1648"/>
    </location>
</feature>
<dbReference type="Gene3D" id="2.60.40.1120">
    <property type="entry name" value="Carboxypeptidase-like, regulatory domain"/>
    <property type="match status" value="1"/>
</dbReference>
<evidence type="ECO:0000256" key="2">
    <source>
        <dbReference type="SAM" id="Phobius"/>
    </source>
</evidence>
<evidence type="ECO:0000259" key="4">
    <source>
        <dbReference type="PROSITE" id="PS50853"/>
    </source>
</evidence>
<dbReference type="InterPro" id="IPR036116">
    <property type="entry name" value="FN3_sf"/>
</dbReference>
<evidence type="ECO:0000256" key="1">
    <source>
        <dbReference type="SAM" id="MobiDB-lite"/>
    </source>
</evidence>
<dbReference type="InterPro" id="IPR003961">
    <property type="entry name" value="FN3_dom"/>
</dbReference>
<feature type="compositionally biased region" description="Low complexity" evidence="1">
    <location>
        <begin position="1123"/>
        <end position="1150"/>
    </location>
</feature>
<organism evidence="5 6">
    <name type="scientific">Candidatus Gottesmanbacteria bacterium RBG_16_52_11</name>
    <dbReference type="NCBI Taxonomy" id="1798374"/>
    <lineage>
        <taxon>Bacteria</taxon>
        <taxon>Candidatus Gottesmaniibacteriota</taxon>
    </lineage>
</organism>
<keyword evidence="2" id="KW-1133">Transmembrane helix</keyword>
<dbReference type="Gene3D" id="2.60.40.380">
    <property type="entry name" value="Purple acid phosphatase-like, N-terminal"/>
    <property type="match status" value="1"/>
</dbReference>
<feature type="chain" id="PRO_5009522689" description="Fibronectin type-III domain-containing protein" evidence="3">
    <location>
        <begin position="31"/>
        <end position="1738"/>
    </location>
</feature>
<dbReference type="InterPro" id="IPR036278">
    <property type="entry name" value="Sialidase_sf"/>
</dbReference>
<dbReference type="Pfam" id="PF16656">
    <property type="entry name" value="Pur_ac_phosph_N"/>
    <property type="match status" value="1"/>
</dbReference>
<dbReference type="PROSITE" id="PS50853">
    <property type="entry name" value="FN3"/>
    <property type="match status" value="1"/>
</dbReference>
<feature type="compositionally biased region" description="Pro residues" evidence="1">
    <location>
        <begin position="1112"/>
        <end position="1122"/>
    </location>
</feature>
<proteinExistence type="predicted"/>
<keyword evidence="2" id="KW-0812">Transmembrane</keyword>
<reference evidence="5 6" key="1">
    <citation type="journal article" date="2016" name="Nat. Commun.">
        <title>Thousands of microbial genomes shed light on interconnected biogeochemical processes in an aquifer system.</title>
        <authorList>
            <person name="Anantharaman K."/>
            <person name="Brown C.T."/>
            <person name="Hug L.A."/>
            <person name="Sharon I."/>
            <person name="Castelle C.J."/>
            <person name="Probst A.J."/>
            <person name="Thomas B.C."/>
            <person name="Singh A."/>
            <person name="Wilkins M.J."/>
            <person name="Karaoz U."/>
            <person name="Brodie E.L."/>
            <person name="Williams K.H."/>
            <person name="Hubbard S.S."/>
            <person name="Banfield J.F."/>
        </authorList>
    </citation>
    <scope>NUCLEOTIDE SEQUENCE [LARGE SCALE GENOMIC DNA]</scope>
</reference>
<accession>A0A1F5YXH2</accession>
<dbReference type="InterPro" id="IPR015914">
    <property type="entry name" value="PAPs_N"/>
</dbReference>
<sequence>MRVIMKHMRHLLTALFVVVSGLIFTGPAAAAPAVIGTTSVNNAAGTANQRHLVVTSDETVHAFLQLGTETATCGGSPLSGLLWFNSTDGGATWTCRGQLSSDTSNQFYSSAVTDSSDNIYVVYSTTGSGASAAYDIYYRKLTKGAGSNWTLESEQTVLDATAADAYTYSTIDLEGTTRIWLATRYYTGTQYQVNVYYSDGLGTAPSWSLSQANLDPDGTSSSASYNVPAVVRFGSYIGVLYSNSSSFVYFRHRSDSQDLDEWQAKTYAFLSATNSQWSVAGNSYGELYAIAASGISASYAKFHHNIWYGGNNFNISTFNEALTGIGIGVDNNTAWIAHNNTEGFSTGLAGTANYQTRILKVIDPGYRFNYTEETPELTPSYGTFDQYWSYVSGGYLDDTSDGSNTTTADTRMVTGVGDIAYFGSTDKFDAVAWDLSTNGTVGTVTWEYYDSDIADWSTLTFLSQTSANASNFRVDGYATFTEPTDWGTTQINGEGTPFYYIRARATGAYTTTPVGTQVAPLAPTPFMTMNAKPSPAGKFYVVWTEGAASTYRIRASSVTVSPDYNDPPSVSEISPAVMTYTANGGDSLLGMQGERLIKTSDGTLHTFMQSAYANLSCGGSYVGGLVWLMSSDGGTTWTCRSQFSGNHDLYATAATDTSDNIYVVYSNVLAGYGTDGDILYRKLTYTGSDWTIGSERTLLDSVSADTSYDTARILIEGTSRFWLSLRDAQDYGVDHRNGIYYSDGLSDNPSVNVSLSPVDTPGGTDGPHTGNLVRYGGDKIGYIYYDEDLNLYFRSRTDGDPLTGWNGATQITPSTVYNDSWAGVYSATGTTGGQIFLTWTDASNENVLFSYYNGSIWSSPSEIFAACANCGHYVDIMSDGSDVWVIGEDPTDHTSSFYIAGTLAYRKGVAPYGSSDFSASEYPYGYDGKPDQVWTYISGVYTDETTDANNNTASDVPLMASSGDIVYVGSSRKFDYIVADMTTNGGYPGYGLPVYWEYWNGISWEMLPTVNEATDATMVIIGTDMEVQFIPPDNWATTSVNGEGSSYYYVRIRLAKNRTNTATASKIYLIPEVNHPAGLKLVENGTPLVIWPEYNAFEGRVRINLDASVTPTPTPTPTPSPTPGATSTPTPTPTTAPSSSSGSVAGAVAPTCSDSPTYATPLITEVKEKGHFSLEVSLSPPSESFDSMVLAYGTSAGVYPYSVMGISPDQKKVTVGDLSPGTTYYFSVRSQKGCAPGFWSPEVSGTTRAFPEGSQAIKKILPPVPAPPSEPVLPTPFPTAIPTPVPTGVPPSTTATDLITGIVDLITEAFTELAGAVVAWFDPNPTVISGLSVTQIGDTYALVTWTTNHPASSKVSIGTSPDYGRDYQVIGRVTGHAVLLTGLSPSTTYFYEVQSQGKTHAYDARHEFATTATGDTEVPPAPRRPEPVLDRTTRTLSLIGLAAPGSAVLVLAFPPIIPLVPHIRFTPVNLLGILMGLLRKKRYPWGVVFDSQAHIPLDPAIVTLRGSSGVRQQITDLYGRYQFLAEGGDYTLDVVKTGYAFPSRKGPSAAASLYSDLYYGDAFSLTGPAAVALNIPLDRLGELPFNEAEKLRMGIGRFAGVESLVLRLSGLLYTIGFVFSVLALLVTPTTVNTLIVTVYAGILILSRIRRRTQPFGVVLNSRHRPIRGAAVTLTRKFPPGQQLTYTDRLGRYAFLVTRGHYLVTAAYADPAGQIISSVPRETPVEGVVGYVGEDLVAG</sequence>
<protein>
    <recommendedName>
        <fullName evidence="4">Fibronectin type-III domain-containing protein</fullName>
    </recommendedName>
</protein>
<dbReference type="SMART" id="SM00060">
    <property type="entry name" value="FN3"/>
    <property type="match status" value="2"/>
</dbReference>
<dbReference type="Gene3D" id="2.60.40.10">
    <property type="entry name" value="Immunoglobulins"/>
    <property type="match status" value="1"/>
</dbReference>
<dbReference type="Pfam" id="PF00041">
    <property type="entry name" value="fn3"/>
    <property type="match status" value="1"/>
</dbReference>
<dbReference type="SUPFAM" id="SSF49464">
    <property type="entry name" value="Carboxypeptidase regulatory domain-like"/>
    <property type="match status" value="2"/>
</dbReference>
<dbReference type="InterPro" id="IPR008969">
    <property type="entry name" value="CarboxyPept-like_regulatory"/>
</dbReference>
<comment type="caution">
    <text evidence="5">The sequence shown here is derived from an EMBL/GenBank/DDBJ whole genome shotgun (WGS) entry which is preliminary data.</text>
</comment>
<evidence type="ECO:0000313" key="5">
    <source>
        <dbReference type="EMBL" id="OGG04899.1"/>
    </source>
</evidence>
<dbReference type="STRING" id="1798374.A2Z33_06390"/>
<evidence type="ECO:0000313" key="6">
    <source>
        <dbReference type="Proteomes" id="UP000178448"/>
    </source>
</evidence>
<dbReference type="Proteomes" id="UP000178448">
    <property type="component" value="Unassembled WGS sequence"/>
</dbReference>
<dbReference type="InterPro" id="IPR008963">
    <property type="entry name" value="Purple_acid_Pase-like_N"/>
</dbReference>
<keyword evidence="2" id="KW-0472">Membrane</keyword>
<feature type="signal peptide" evidence="3">
    <location>
        <begin position="1"/>
        <end position="30"/>
    </location>
</feature>
<dbReference type="GO" id="GO:0046872">
    <property type="term" value="F:metal ion binding"/>
    <property type="evidence" value="ECO:0007669"/>
    <property type="project" value="InterPro"/>
</dbReference>
<keyword evidence="3" id="KW-0732">Signal</keyword>
<dbReference type="SUPFAM" id="SSF49265">
    <property type="entry name" value="Fibronectin type III"/>
    <property type="match status" value="1"/>
</dbReference>
<gene>
    <name evidence="5" type="ORF">A2Z33_06390</name>
</gene>
<dbReference type="SUPFAM" id="SSF49363">
    <property type="entry name" value="Purple acid phosphatase, N-terminal domain"/>
    <property type="match status" value="1"/>
</dbReference>
<dbReference type="CDD" id="cd00063">
    <property type="entry name" value="FN3"/>
    <property type="match status" value="1"/>
</dbReference>
<feature type="domain" description="Fibronectin type-III" evidence="4">
    <location>
        <begin position="1160"/>
        <end position="1250"/>
    </location>
</feature>
<feature type="region of interest" description="Disordered" evidence="1">
    <location>
        <begin position="1107"/>
        <end position="1150"/>
    </location>
</feature>